<protein>
    <recommendedName>
        <fullName evidence="3">RNA-binding protein KhpA</fullName>
    </recommendedName>
    <alternativeName>
        <fullName evidence="3">KH-domain protein A</fullName>
    </alternativeName>
</protein>
<reference evidence="4 5" key="1">
    <citation type="submission" date="2022-11" db="EMBL/GenBank/DDBJ databases">
        <title>Minimal conservation of predation-associated metabolite biosynthetic gene clusters underscores biosynthetic potential of Myxococcota including descriptions for ten novel species: Archangium lansinium sp. nov., Myxococcus landrumus sp. nov., Nannocystis bai.</title>
        <authorList>
            <person name="Ahearne A."/>
            <person name="Stevens C."/>
            <person name="Dowd S."/>
        </authorList>
    </citation>
    <scope>NUCLEOTIDE SEQUENCE [LARGE SCALE GENOMIC DNA]</scope>
    <source>
        <strain evidence="4 5">NCELM</strain>
    </source>
</reference>
<proteinExistence type="inferred from homology"/>
<organism evidence="4 5">
    <name type="scientific">Nannocystis radixulma</name>
    <dbReference type="NCBI Taxonomy" id="2995305"/>
    <lineage>
        <taxon>Bacteria</taxon>
        <taxon>Pseudomonadati</taxon>
        <taxon>Myxococcota</taxon>
        <taxon>Polyangia</taxon>
        <taxon>Nannocystales</taxon>
        <taxon>Nannocystaceae</taxon>
        <taxon>Nannocystis</taxon>
    </lineage>
</organism>
<sequence length="85" mass="9229">MPAAPANISLKDLVEFLARALVDRPDEVHVAEIAGEQTVVLELRVARDDLGKVIGKQGRTVKAMRALLSAASAKLRKRADLEILE</sequence>
<evidence type="ECO:0000313" key="5">
    <source>
        <dbReference type="Proteomes" id="UP001217838"/>
    </source>
</evidence>
<dbReference type="InterPro" id="IPR015946">
    <property type="entry name" value="KH_dom-like_a/b"/>
</dbReference>
<comment type="caution">
    <text evidence="4">The sequence shown here is derived from an EMBL/GenBank/DDBJ whole genome shotgun (WGS) entry which is preliminary data.</text>
</comment>
<comment type="function">
    <text evidence="3">A probable RNA chaperone. Forms a complex with KhpB which binds to cellular RNA and controls its expression. Plays a role in peptidoglycan (PG) homeostasis and cell length regulation.</text>
</comment>
<dbReference type="EMBL" id="JAQNDN010000010">
    <property type="protein sequence ID" value="MDC0669646.1"/>
    <property type="molecule type" value="Genomic_DNA"/>
</dbReference>
<keyword evidence="3" id="KW-0961">Cell wall biogenesis/degradation</keyword>
<evidence type="ECO:0000256" key="2">
    <source>
        <dbReference type="ARBA" id="ARBA00022884"/>
    </source>
</evidence>
<dbReference type="PANTHER" id="PTHR34654:SF1">
    <property type="entry name" value="RNA-BINDING PROTEIN KHPA"/>
    <property type="match status" value="1"/>
</dbReference>
<comment type="similarity">
    <text evidence="3">Belongs to the KhpA RNA-binding protein family.</text>
</comment>
<gene>
    <name evidence="3" type="primary">khpA</name>
    <name evidence="4" type="ORF">POL58_17975</name>
</gene>
<dbReference type="InterPro" id="IPR009019">
    <property type="entry name" value="KH_sf_prok-type"/>
</dbReference>
<dbReference type="Pfam" id="PF13083">
    <property type="entry name" value="KH_KhpA-B"/>
    <property type="match status" value="1"/>
</dbReference>
<dbReference type="Gene3D" id="3.30.300.20">
    <property type="match status" value="1"/>
</dbReference>
<dbReference type="PROSITE" id="PS50084">
    <property type="entry name" value="KH_TYPE_1"/>
    <property type="match status" value="1"/>
</dbReference>
<evidence type="ECO:0000256" key="1">
    <source>
        <dbReference type="ARBA" id="ARBA00022490"/>
    </source>
</evidence>
<dbReference type="InterPro" id="IPR020627">
    <property type="entry name" value="KhpA"/>
</dbReference>
<accession>A0ABT5B6A6</accession>
<dbReference type="CDD" id="cd22533">
    <property type="entry name" value="KH-II_YlqC-like"/>
    <property type="match status" value="1"/>
</dbReference>
<comment type="subunit">
    <text evidence="3">Forms a complex with KhpB.</text>
</comment>
<name>A0ABT5B6A6_9BACT</name>
<keyword evidence="3" id="KW-0143">Chaperone</keyword>
<evidence type="ECO:0000313" key="4">
    <source>
        <dbReference type="EMBL" id="MDC0669646.1"/>
    </source>
</evidence>
<keyword evidence="1 3" id="KW-0963">Cytoplasm</keyword>
<dbReference type="SUPFAM" id="SSF54814">
    <property type="entry name" value="Prokaryotic type KH domain (KH-domain type II)"/>
    <property type="match status" value="1"/>
</dbReference>
<dbReference type="Proteomes" id="UP001217838">
    <property type="component" value="Unassembled WGS sequence"/>
</dbReference>
<keyword evidence="5" id="KW-1185">Reference proteome</keyword>
<keyword evidence="3" id="KW-0133">Cell shape</keyword>
<dbReference type="HAMAP" id="MF_00088">
    <property type="entry name" value="KhpA"/>
    <property type="match status" value="1"/>
</dbReference>
<dbReference type="PANTHER" id="PTHR34654">
    <property type="entry name" value="UPF0109 PROTEIN SCO5592"/>
    <property type="match status" value="1"/>
</dbReference>
<keyword evidence="2 3" id="KW-0694">RNA-binding</keyword>
<comment type="subcellular location">
    <subcellularLocation>
        <location evidence="3">Cytoplasm</location>
    </subcellularLocation>
</comment>
<dbReference type="RefSeq" id="WP_267687428.1">
    <property type="nucleotide sequence ID" value="NZ_JAQNDN010000010.1"/>
</dbReference>
<evidence type="ECO:0000256" key="3">
    <source>
        <dbReference type="HAMAP-Rule" id="MF_00088"/>
    </source>
</evidence>